<reference evidence="2" key="1">
    <citation type="submission" date="2016-08" db="EMBL/GenBank/DDBJ databases">
        <title>Complete Genome Seqeunce of Paenibacillus sp. nov. IHBB 9852 from high altitute lake of Indian trans-Himalayas.</title>
        <authorList>
            <person name="Kiran S."/>
            <person name="Swarnkar M.K."/>
            <person name="Rana A."/>
            <person name="Tewari R."/>
            <person name="Gulati A."/>
        </authorList>
    </citation>
    <scope>NUCLEOTIDE SEQUENCE [LARGE SCALE GENOMIC DNA]</scope>
    <source>
        <strain evidence="2">IHBB 9852</strain>
    </source>
</reference>
<feature type="domain" description="Glycosyltransferase 2-like" evidence="1">
    <location>
        <begin position="51"/>
        <end position="160"/>
    </location>
</feature>
<dbReference type="InterPro" id="IPR001173">
    <property type="entry name" value="Glyco_trans_2-like"/>
</dbReference>
<dbReference type="SUPFAM" id="SSF53448">
    <property type="entry name" value="Nucleotide-diphospho-sugar transferases"/>
    <property type="match status" value="1"/>
</dbReference>
<dbReference type="Gene3D" id="3.90.550.10">
    <property type="entry name" value="Spore Coat Polysaccharide Biosynthesis Protein SpsA, Chain A"/>
    <property type="match status" value="1"/>
</dbReference>
<dbReference type="CDD" id="cd00761">
    <property type="entry name" value="Glyco_tranf_GTA_type"/>
    <property type="match status" value="1"/>
</dbReference>
<dbReference type="AlphaFoldDB" id="A0A1B2DXQ3"/>
<organism evidence="2">
    <name type="scientific">Paenibacillus ihbetae</name>
    <dbReference type="NCBI Taxonomy" id="1870820"/>
    <lineage>
        <taxon>Bacteria</taxon>
        <taxon>Bacillati</taxon>
        <taxon>Bacillota</taxon>
        <taxon>Bacilli</taxon>
        <taxon>Bacillales</taxon>
        <taxon>Paenibacillaceae</taxon>
        <taxon>Paenibacillus</taxon>
    </lineage>
</organism>
<dbReference type="EMBL" id="CP016809">
    <property type="protein sequence ID" value="ANY72471.1"/>
    <property type="molecule type" value="Genomic_DNA"/>
</dbReference>
<dbReference type="Pfam" id="PF00535">
    <property type="entry name" value="Glycos_transf_2"/>
    <property type="match status" value="1"/>
</dbReference>
<dbReference type="RefSeq" id="WP_099477172.1">
    <property type="nucleotide sequence ID" value="NZ_CP016809.1"/>
</dbReference>
<sequence>MNRRRTARIAFHPIEEKGTASGHYRAGYQAGYALGYQLGREDRGSVFEGPSIIIPARPHDDGVIGVIQQLEAATRHPYEVLIADAGATVASRRYFHDRSGALRHIRGDQGETLVQVVNRAMKVSLGEYIAVLAGSAPVRDNWLGEMLYELEHHPEAKVVYAASGAWGGLPEPIPEQFALPEQQTVKGRIGCVMFRRKVPAETGWEDEGAATVEEHLQKWLERLEKPQCILRSDLFEENETAAT</sequence>
<proteinExistence type="predicted"/>
<evidence type="ECO:0000259" key="1">
    <source>
        <dbReference type="Pfam" id="PF00535"/>
    </source>
</evidence>
<gene>
    <name evidence="2" type="ORF">BBD41_07655</name>
</gene>
<evidence type="ECO:0000313" key="2">
    <source>
        <dbReference type="EMBL" id="ANY72471.1"/>
    </source>
</evidence>
<protein>
    <recommendedName>
        <fullName evidence="1">Glycosyltransferase 2-like domain-containing protein</fullName>
    </recommendedName>
</protein>
<dbReference type="KEGG" id="pib:BBD41_07655"/>
<name>A0A1B2DXQ3_9BACL</name>
<accession>A0A1B2DXQ3</accession>
<dbReference type="InterPro" id="IPR029044">
    <property type="entry name" value="Nucleotide-diphossugar_trans"/>
</dbReference>